<dbReference type="PROSITE" id="PS00028">
    <property type="entry name" value="ZINC_FINGER_C2H2_1"/>
    <property type="match status" value="1"/>
</dbReference>
<feature type="domain" description="C2H2-type" evidence="2">
    <location>
        <begin position="229"/>
        <end position="252"/>
    </location>
</feature>
<evidence type="ECO:0000256" key="1">
    <source>
        <dbReference type="SAM" id="MobiDB-lite"/>
    </source>
</evidence>
<dbReference type="SUPFAM" id="SSF51182">
    <property type="entry name" value="RmlC-like cupins"/>
    <property type="match status" value="1"/>
</dbReference>
<dbReference type="InterPro" id="IPR013087">
    <property type="entry name" value="Znf_C2H2_type"/>
</dbReference>
<feature type="region of interest" description="Disordered" evidence="1">
    <location>
        <begin position="469"/>
        <end position="515"/>
    </location>
</feature>
<dbReference type="GeneID" id="70230615"/>
<sequence>MSGSDDPSMIKSTSFIPWNPALKANVNIPEPSRIVSNIAGNAAVKASAAGILSSNPRIQAAQSEWERRQAQYLSQASTGPSRASRMIPQKRNSPSDVLPKRTPADYARAREAACRFTEDDVARQLAEINSAAIKKSAMYPSSQSPVVSLTGAELLKKYTGQGTPSPTPAPAGSPDFPVPDARLEAIIMAEPGRAYSIYPLPEGGTVSARGALIPANYKLHDDPELPFVCPVRDCRRVFGKLNGLGGHFGAGHCSTTFNDNGDGTLSKVGSYQKDGPGGTPGIIVSRNPLPPDAPPPVDPGLSVFASFQQNRVSRAAEQERKTTRSQDPTYRPQAMQESDVKQYLHQHLSPAQKSHQREDIDFMLTLPRKRDLPESWKHTHRGSNLDITHYSCALAYLTGTVVVGSEQCTVNTTRPSARLSQPCIALPLGMSVSAKQAFSALESCVGCRYWCHLQRRSNGCDWCPEPKLRRGASGSSRSSSSEELNPSMDLDDFEGVRTVTEVQPKRRKRRSSGNDVGIKDQTAVAIISRPEMGVELEMEDWEVAPGRIKDESSSDTNISDVAFSNSYLTSGQPVTVSEDVSFNVMVLKPGSANHWTVEDDKLRTCSVASGKVRVTMNEKTFNLGPNGMFVVRPGQTCKVENRLYIDSVVHCTTIGDFSLQ</sequence>
<comment type="caution">
    <text evidence="3">The sequence shown here is derived from an EMBL/GenBank/DDBJ whole genome shotgun (WGS) entry which is preliminary data.</text>
</comment>
<feature type="compositionally biased region" description="Low complexity" evidence="1">
    <location>
        <begin position="471"/>
        <end position="481"/>
    </location>
</feature>
<feature type="region of interest" description="Disordered" evidence="1">
    <location>
        <begin position="312"/>
        <end position="333"/>
    </location>
</feature>
<gene>
    <name evidence="3" type="ORF">BKA55DRAFT_705307</name>
</gene>
<evidence type="ECO:0000259" key="2">
    <source>
        <dbReference type="PROSITE" id="PS00028"/>
    </source>
</evidence>
<feature type="compositionally biased region" description="Polar residues" evidence="1">
    <location>
        <begin position="71"/>
        <end position="81"/>
    </location>
</feature>
<feature type="compositionally biased region" description="Basic and acidic residues" evidence="1">
    <location>
        <begin position="314"/>
        <end position="324"/>
    </location>
</feature>
<keyword evidence="4" id="KW-1185">Reference proteome</keyword>
<feature type="region of interest" description="Disordered" evidence="1">
    <location>
        <begin position="70"/>
        <end position="101"/>
    </location>
</feature>
<organism evidence="3 4">
    <name type="scientific">Fusarium redolens</name>
    <dbReference type="NCBI Taxonomy" id="48865"/>
    <lineage>
        <taxon>Eukaryota</taxon>
        <taxon>Fungi</taxon>
        <taxon>Dikarya</taxon>
        <taxon>Ascomycota</taxon>
        <taxon>Pezizomycotina</taxon>
        <taxon>Sordariomycetes</taxon>
        <taxon>Hypocreomycetidae</taxon>
        <taxon>Hypocreales</taxon>
        <taxon>Nectriaceae</taxon>
        <taxon>Fusarium</taxon>
        <taxon>Fusarium redolens species complex</taxon>
    </lineage>
</organism>
<dbReference type="Proteomes" id="UP000720189">
    <property type="component" value="Unassembled WGS sequence"/>
</dbReference>
<accession>A0A9P9GT55</accession>
<dbReference type="AlphaFoldDB" id="A0A9P9GT55"/>
<dbReference type="RefSeq" id="XP_046047190.1">
    <property type="nucleotide sequence ID" value="XM_046200661.1"/>
</dbReference>
<protein>
    <recommendedName>
        <fullName evidence="2">C2H2-type domain-containing protein</fullName>
    </recommendedName>
</protein>
<evidence type="ECO:0000313" key="4">
    <source>
        <dbReference type="Proteomes" id="UP000720189"/>
    </source>
</evidence>
<dbReference type="OrthoDB" id="3545073at2759"/>
<dbReference type="EMBL" id="JAGMUX010000012">
    <property type="protein sequence ID" value="KAH7243697.1"/>
    <property type="molecule type" value="Genomic_DNA"/>
</dbReference>
<dbReference type="InterPro" id="IPR011051">
    <property type="entry name" value="RmlC_Cupin_sf"/>
</dbReference>
<proteinExistence type="predicted"/>
<evidence type="ECO:0000313" key="3">
    <source>
        <dbReference type="EMBL" id="KAH7243697.1"/>
    </source>
</evidence>
<dbReference type="Gene3D" id="2.60.120.10">
    <property type="entry name" value="Jelly Rolls"/>
    <property type="match status" value="1"/>
</dbReference>
<reference evidence="3" key="1">
    <citation type="journal article" date="2021" name="Nat. Commun.">
        <title>Genetic determinants of endophytism in the Arabidopsis root mycobiome.</title>
        <authorList>
            <person name="Mesny F."/>
            <person name="Miyauchi S."/>
            <person name="Thiergart T."/>
            <person name="Pickel B."/>
            <person name="Atanasova L."/>
            <person name="Karlsson M."/>
            <person name="Huettel B."/>
            <person name="Barry K.W."/>
            <person name="Haridas S."/>
            <person name="Chen C."/>
            <person name="Bauer D."/>
            <person name="Andreopoulos W."/>
            <person name="Pangilinan J."/>
            <person name="LaButti K."/>
            <person name="Riley R."/>
            <person name="Lipzen A."/>
            <person name="Clum A."/>
            <person name="Drula E."/>
            <person name="Henrissat B."/>
            <person name="Kohler A."/>
            <person name="Grigoriev I.V."/>
            <person name="Martin F.M."/>
            <person name="Hacquard S."/>
        </authorList>
    </citation>
    <scope>NUCLEOTIDE SEQUENCE</scope>
    <source>
        <strain evidence="3">MPI-CAGE-AT-0023</strain>
    </source>
</reference>
<name>A0A9P9GT55_FUSRE</name>
<dbReference type="InterPro" id="IPR014710">
    <property type="entry name" value="RmlC-like_jellyroll"/>
</dbReference>